<evidence type="ECO:0000313" key="3">
    <source>
        <dbReference type="Proteomes" id="UP001140091"/>
    </source>
</evidence>
<dbReference type="EMBL" id="JANBPK010000862">
    <property type="protein sequence ID" value="KAJ2929688.1"/>
    <property type="molecule type" value="Genomic_DNA"/>
</dbReference>
<dbReference type="OrthoDB" id="9451547at2759"/>
<protein>
    <submittedName>
        <fullName evidence="2">Uncharacterized protein</fullName>
    </submittedName>
</protein>
<organism evidence="2 3">
    <name type="scientific">Candolleomyces eurysporus</name>
    <dbReference type="NCBI Taxonomy" id="2828524"/>
    <lineage>
        <taxon>Eukaryota</taxon>
        <taxon>Fungi</taxon>
        <taxon>Dikarya</taxon>
        <taxon>Basidiomycota</taxon>
        <taxon>Agaricomycotina</taxon>
        <taxon>Agaricomycetes</taxon>
        <taxon>Agaricomycetidae</taxon>
        <taxon>Agaricales</taxon>
        <taxon>Agaricineae</taxon>
        <taxon>Psathyrellaceae</taxon>
        <taxon>Candolleomyces</taxon>
    </lineage>
</organism>
<feature type="transmembrane region" description="Helical" evidence="1">
    <location>
        <begin position="284"/>
        <end position="308"/>
    </location>
</feature>
<sequence>MGQLRPLVLTDEQRKRPLPYSAARSILENLPITEEEIRDRSKGDELAKAFVIVQTTWFVVQCIARGVQRLTVTELEIVTLAYAALNGAMYFFWWDKPLDVQCPVVIPIPFEDYPDDPKELDDDDFMRLLLPAYQRSWDTGRRFRSDPPPPRSTMRNIFGLPRRVISNLSSQITEMSDSGLLNDRIASIPTYYAYPTSPDMLTSVLIIIPLLASLFGAIHCIAWSFAFPSFVAHTLWRVSSLYIAVSPLVFLIVPLIGVLNSWIYGAWSAPNMDSKSRFVHVFRFIALFSVVLYIPARILLIGVTFWGLHDVPTAAHQTVEWIDFVPHI</sequence>
<comment type="caution">
    <text evidence="2">The sequence shown here is derived from an EMBL/GenBank/DDBJ whole genome shotgun (WGS) entry which is preliminary data.</text>
</comment>
<dbReference type="PANTHER" id="PTHR35043">
    <property type="entry name" value="TRANSCRIPTION FACTOR DOMAIN-CONTAINING PROTEIN"/>
    <property type="match status" value="1"/>
</dbReference>
<evidence type="ECO:0000256" key="1">
    <source>
        <dbReference type="SAM" id="Phobius"/>
    </source>
</evidence>
<name>A0A9W8JF63_9AGAR</name>
<proteinExistence type="predicted"/>
<feature type="transmembrane region" description="Helical" evidence="1">
    <location>
        <begin position="239"/>
        <end position="263"/>
    </location>
</feature>
<feature type="non-terminal residue" evidence="2">
    <location>
        <position position="1"/>
    </location>
</feature>
<evidence type="ECO:0000313" key="2">
    <source>
        <dbReference type="EMBL" id="KAJ2929688.1"/>
    </source>
</evidence>
<dbReference type="AlphaFoldDB" id="A0A9W8JF63"/>
<keyword evidence="3" id="KW-1185">Reference proteome</keyword>
<keyword evidence="1" id="KW-0812">Transmembrane</keyword>
<gene>
    <name evidence="2" type="ORF">H1R20_g7409</name>
</gene>
<feature type="transmembrane region" description="Helical" evidence="1">
    <location>
        <begin position="204"/>
        <end position="227"/>
    </location>
</feature>
<keyword evidence="1" id="KW-1133">Transmembrane helix</keyword>
<keyword evidence="1" id="KW-0472">Membrane</keyword>
<reference evidence="2" key="1">
    <citation type="submission" date="2022-06" db="EMBL/GenBank/DDBJ databases">
        <title>Genome Sequence of Candolleomyces eurysporus.</title>
        <authorList>
            <person name="Buettner E."/>
        </authorList>
    </citation>
    <scope>NUCLEOTIDE SEQUENCE</scope>
    <source>
        <strain evidence="2">VTCC 930004</strain>
    </source>
</reference>
<dbReference type="Proteomes" id="UP001140091">
    <property type="component" value="Unassembled WGS sequence"/>
</dbReference>
<accession>A0A9W8JF63</accession>
<dbReference type="PANTHER" id="PTHR35043:SF7">
    <property type="entry name" value="TRANSCRIPTION FACTOR DOMAIN-CONTAINING PROTEIN"/>
    <property type="match status" value="1"/>
</dbReference>